<proteinExistence type="predicted"/>
<evidence type="ECO:0000313" key="1">
    <source>
        <dbReference type="EMBL" id="SMC95497.1"/>
    </source>
</evidence>
<protein>
    <submittedName>
        <fullName evidence="1">Uncharacterized protein</fullName>
    </submittedName>
</protein>
<keyword evidence="2" id="KW-1185">Reference proteome</keyword>
<evidence type="ECO:0000313" key="2">
    <source>
        <dbReference type="Proteomes" id="UP000192330"/>
    </source>
</evidence>
<name>A0A1W2DDF3_9RHOB</name>
<dbReference type="GO" id="GO:0032784">
    <property type="term" value="P:regulation of DNA-templated transcription elongation"/>
    <property type="evidence" value="ECO:0007669"/>
    <property type="project" value="InterPro"/>
</dbReference>
<reference evidence="1 2" key="1">
    <citation type="submission" date="2017-04" db="EMBL/GenBank/DDBJ databases">
        <authorList>
            <person name="Afonso C.L."/>
            <person name="Miller P.J."/>
            <person name="Scott M.A."/>
            <person name="Spackman E."/>
            <person name="Goraichik I."/>
            <person name="Dimitrov K.M."/>
            <person name="Suarez D.L."/>
            <person name="Swayne D.E."/>
        </authorList>
    </citation>
    <scope>NUCLEOTIDE SEQUENCE [LARGE SCALE GENOMIC DNA]</scope>
    <source>
        <strain evidence="1 2">CGMCC 1.12644</strain>
    </source>
</reference>
<sequence length="150" mass="16473">MTNICNSLSYDIRNQHGPRERQRRHLVLPEADHAQLQRHLEQCEGTQHPAWRLLAYVLRDKIMMTDPVSKLHVRDLVTGGCRVTYCVSNAESQTGLLVHRARAGAGSGVIPVASLLGATLIGMRAGQRAPLLCEDGSIMSVSVLDVMPPN</sequence>
<dbReference type="STRING" id="1387277.SAMN06295998_1134"/>
<dbReference type="EMBL" id="FWYD01000013">
    <property type="protein sequence ID" value="SMC95497.1"/>
    <property type="molecule type" value="Genomic_DNA"/>
</dbReference>
<dbReference type="RefSeq" id="WP_084353674.1">
    <property type="nucleotide sequence ID" value="NZ_FWYD01000013.1"/>
</dbReference>
<gene>
    <name evidence="1" type="ORF">SAMN06295998_1134</name>
</gene>
<dbReference type="Gene3D" id="3.10.50.30">
    <property type="entry name" value="Transcription elongation factor, GreA/GreB, C-terminal domain"/>
    <property type="match status" value="1"/>
</dbReference>
<organism evidence="1 2">
    <name type="scientific">Primorskyibacter flagellatus</name>
    <dbReference type="NCBI Taxonomy" id="1387277"/>
    <lineage>
        <taxon>Bacteria</taxon>
        <taxon>Pseudomonadati</taxon>
        <taxon>Pseudomonadota</taxon>
        <taxon>Alphaproteobacteria</taxon>
        <taxon>Rhodobacterales</taxon>
        <taxon>Roseobacteraceae</taxon>
        <taxon>Primorskyibacter</taxon>
    </lineage>
</organism>
<dbReference type="Proteomes" id="UP000192330">
    <property type="component" value="Unassembled WGS sequence"/>
</dbReference>
<dbReference type="GO" id="GO:0003677">
    <property type="term" value="F:DNA binding"/>
    <property type="evidence" value="ECO:0007669"/>
    <property type="project" value="InterPro"/>
</dbReference>
<dbReference type="InterPro" id="IPR036953">
    <property type="entry name" value="GreA/GreB_C_sf"/>
</dbReference>
<dbReference type="SUPFAM" id="SSF54534">
    <property type="entry name" value="FKBP-like"/>
    <property type="match status" value="1"/>
</dbReference>
<dbReference type="AlphaFoldDB" id="A0A1W2DDF3"/>
<dbReference type="OrthoDB" id="7870663at2"/>
<accession>A0A1W2DDF3</accession>